<dbReference type="CDD" id="cd00077">
    <property type="entry name" value="HDc"/>
    <property type="match status" value="1"/>
</dbReference>
<dbReference type="SMART" id="SM00471">
    <property type="entry name" value="HDc"/>
    <property type="match status" value="1"/>
</dbReference>
<feature type="domain" description="HD/PDEase" evidence="1">
    <location>
        <begin position="39"/>
        <end position="154"/>
    </location>
</feature>
<dbReference type="Proteomes" id="UP001172911">
    <property type="component" value="Unassembled WGS sequence"/>
</dbReference>
<reference evidence="2" key="1">
    <citation type="journal article" date="2023" name="J. Hazard. Mater.">
        <title>Anaerobic biodegradation of pyrene and benzo[a]pyrene by a new sulfate-reducing Desulforamulus aquiferis strain DSA.</title>
        <authorList>
            <person name="Zhang Z."/>
            <person name="Sun J."/>
            <person name="Gong X."/>
            <person name="Wang C."/>
            <person name="Wang H."/>
        </authorList>
    </citation>
    <scope>NUCLEOTIDE SEQUENCE</scope>
    <source>
        <strain evidence="2">DSA</strain>
    </source>
</reference>
<keyword evidence="3" id="KW-1185">Reference proteome</keyword>
<dbReference type="SUPFAM" id="SSF109604">
    <property type="entry name" value="HD-domain/PDEase-like"/>
    <property type="match status" value="1"/>
</dbReference>
<reference evidence="2" key="2">
    <citation type="submission" date="2023-03" db="EMBL/GenBank/DDBJ databases">
        <authorList>
            <person name="Zhang Z."/>
        </authorList>
    </citation>
    <scope>NUCLEOTIDE SEQUENCE</scope>
    <source>
        <strain evidence="2">DSA</strain>
    </source>
</reference>
<protein>
    <submittedName>
        <fullName evidence="2">HDIG domain-containing protein</fullName>
    </submittedName>
</protein>
<dbReference type="Gene3D" id="1.10.3210.10">
    <property type="entry name" value="Hypothetical protein af1432"/>
    <property type="match status" value="1"/>
</dbReference>
<dbReference type="InterPro" id="IPR003607">
    <property type="entry name" value="HD/PDEase_dom"/>
</dbReference>
<dbReference type="InterPro" id="IPR006674">
    <property type="entry name" value="HD_domain"/>
</dbReference>
<sequence length="171" mass="19823">MFNRARQFWNALFSKMGTEELTFVKKHLNAKEQHLFFTMDRPTQTHCVRVAQTCLKLATQHKVNKELLVKAALLHDIGKPANVIKTFHRIIIVLTSTLVPKLSKHLINQHSDFQLYKAFHAHYCHPATGANIARMSKLPEEMVYLIENHHHKSRPNDSLELQLLQQADDLN</sequence>
<evidence type="ECO:0000313" key="3">
    <source>
        <dbReference type="Proteomes" id="UP001172911"/>
    </source>
</evidence>
<evidence type="ECO:0000313" key="2">
    <source>
        <dbReference type="EMBL" id="MDO7787442.1"/>
    </source>
</evidence>
<accession>A0AAW7ZCM2</accession>
<dbReference type="EMBL" id="JARPTC010000013">
    <property type="protein sequence ID" value="MDO7787442.1"/>
    <property type="molecule type" value="Genomic_DNA"/>
</dbReference>
<dbReference type="Pfam" id="PF01966">
    <property type="entry name" value="HD"/>
    <property type="match status" value="1"/>
</dbReference>
<dbReference type="AlphaFoldDB" id="A0AAW7ZCM2"/>
<proteinExistence type="predicted"/>
<name>A0AAW7ZCM2_9FIRM</name>
<dbReference type="RefSeq" id="WP_304542585.1">
    <property type="nucleotide sequence ID" value="NZ_JARPTC010000013.1"/>
</dbReference>
<organism evidence="2 3">
    <name type="scientific">Desulforamulus aquiferis</name>
    <dbReference type="NCBI Taxonomy" id="1397668"/>
    <lineage>
        <taxon>Bacteria</taxon>
        <taxon>Bacillati</taxon>
        <taxon>Bacillota</taxon>
        <taxon>Clostridia</taxon>
        <taxon>Eubacteriales</taxon>
        <taxon>Peptococcaceae</taxon>
        <taxon>Desulforamulus</taxon>
    </lineage>
</organism>
<comment type="caution">
    <text evidence="2">The sequence shown here is derived from an EMBL/GenBank/DDBJ whole genome shotgun (WGS) entry which is preliminary data.</text>
</comment>
<evidence type="ECO:0000259" key="1">
    <source>
        <dbReference type="SMART" id="SM00471"/>
    </source>
</evidence>
<dbReference type="NCBIfam" id="TIGR00277">
    <property type="entry name" value="HDIG"/>
    <property type="match status" value="1"/>
</dbReference>
<dbReference type="InterPro" id="IPR006675">
    <property type="entry name" value="HDIG_dom"/>
</dbReference>
<gene>
    <name evidence="2" type="ORF">P6N53_09440</name>
</gene>